<dbReference type="EMBL" id="KV875908">
    <property type="protein sequence ID" value="RZR73406.1"/>
    <property type="molecule type" value="Genomic_DNA"/>
</dbReference>
<accession>A0A445MGS7</accession>
<protein>
    <submittedName>
        <fullName evidence="1">Uncharacterized protein</fullName>
    </submittedName>
</protein>
<reference evidence="1" key="1">
    <citation type="journal article" date="2018" name="Data Brief">
        <title>Genome sequence data from 17 accessions of Ensete ventricosum, a staple food crop for millions in Ethiopia.</title>
        <authorList>
            <person name="Yemataw Z."/>
            <person name="Muzemil S."/>
            <person name="Ambachew D."/>
            <person name="Tripathi L."/>
            <person name="Tesfaye K."/>
            <person name="Chala A."/>
            <person name="Farbos A."/>
            <person name="O'Neill P."/>
            <person name="Moore K."/>
            <person name="Grant M."/>
            <person name="Studholme D.J."/>
        </authorList>
    </citation>
    <scope>NUCLEOTIDE SEQUENCE [LARGE SCALE GENOMIC DNA]</scope>
    <source>
        <tissue evidence="1">Leaf</tissue>
    </source>
</reference>
<dbReference type="AlphaFoldDB" id="A0A445MGS7"/>
<sequence>MRALRSRPVGTLHPWLLLQVANICQKMAAKRSKLKGSSDDGGRRGQQQRRLRLRLRLRCDFVAVGGVGCIDEGPSLAIGAVEAVKDFCGSGLRLGRKV</sequence>
<dbReference type="Proteomes" id="UP000290560">
    <property type="component" value="Unassembled WGS sequence"/>
</dbReference>
<proteinExistence type="predicted"/>
<name>A0A445MGS7_ENSVE</name>
<gene>
    <name evidence="1" type="ORF">BHM03_00023730</name>
</gene>
<evidence type="ECO:0000313" key="1">
    <source>
        <dbReference type="EMBL" id="RZR73406.1"/>
    </source>
</evidence>
<organism evidence="1">
    <name type="scientific">Ensete ventricosum</name>
    <name type="common">Abyssinian banana</name>
    <name type="synonym">Musa ensete</name>
    <dbReference type="NCBI Taxonomy" id="4639"/>
    <lineage>
        <taxon>Eukaryota</taxon>
        <taxon>Viridiplantae</taxon>
        <taxon>Streptophyta</taxon>
        <taxon>Embryophyta</taxon>
        <taxon>Tracheophyta</taxon>
        <taxon>Spermatophyta</taxon>
        <taxon>Magnoliopsida</taxon>
        <taxon>Liliopsida</taxon>
        <taxon>Zingiberales</taxon>
        <taxon>Musaceae</taxon>
        <taxon>Ensete</taxon>
    </lineage>
</organism>